<dbReference type="EMBL" id="JTDE01000199">
    <property type="protein sequence ID" value="KAF7261999.1"/>
    <property type="molecule type" value="Genomic_DNA"/>
</dbReference>
<comment type="caution">
    <text evidence="2">The sequence shown here is derived from an EMBL/GenBank/DDBJ whole genome shotgun (WGS) entry which is preliminary data.</text>
</comment>
<keyword evidence="3" id="KW-1185">Reference proteome</keyword>
<dbReference type="AlphaFoldDB" id="A0A8S9Z3G8"/>
<accession>A0A8S9Z3G8</accession>
<feature type="region of interest" description="Disordered" evidence="1">
    <location>
        <begin position="131"/>
        <end position="191"/>
    </location>
</feature>
<feature type="compositionally biased region" description="Polar residues" evidence="1">
    <location>
        <begin position="419"/>
        <end position="432"/>
    </location>
</feature>
<feature type="region of interest" description="Disordered" evidence="1">
    <location>
        <begin position="400"/>
        <end position="432"/>
    </location>
</feature>
<evidence type="ECO:0000313" key="3">
    <source>
        <dbReference type="Proteomes" id="UP000822476"/>
    </source>
</evidence>
<evidence type="ECO:0000313" key="2">
    <source>
        <dbReference type="EMBL" id="KAF7261999.1"/>
    </source>
</evidence>
<feature type="compositionally biased region" description="Low complexity" evidence="1">
    <location>
        <begin position="852"/>
        <end position="862"/>
    </location>
</feature>
<dbReference type="Proteomes" id="UP000822476">
    <property type="component" value="Unassembled WGS sequence"/>
</dbReference>
<reference evidence="2" key="1">
    <citation type="submission" date="2019-07" db="EMBL/GenBank/DDBJ databases">
        <title>Annotation for the trematode Paragonimus miyazaki's.</title>
        <authorList>
            <person name="Choi Y.-J."/>
        </authorList>
    </citation>
    <scope>NUCLEOTIDE SEQUENCE</scope>
    <source>
        <strain evidence="2">Japan</strain>
    </source>
</reference>
<feature type="compositionally biased region" description="Polar residues" evidence="1">
    <location>
        <begin position="166"/>
        <end position="186"/>
    </location>
</feature>
<feature type="region of interest" description="Disordered" evidence="1">
    <location>
        <begin position="216"/>
        <end position="266"/>
    </location>
</feature>
<gene>
    <name evidence="2" type="ORF">EG68_00695</name>
</gene>
<evidence type="ECO:0000256" key="1">
    <source>
        <dbReference type="SAM" id="MobiDB-lite"/>
    </source>
</evidence>
<organism evidence="2 3">
    <name type="scientific">Paragonimus skrjabini miyazakii</name>
    <dbReference type="NCBI Taxonomy" id="59628"/>
    <lineage>
        <taxon>Eukaryota</taxon>
        <taxon>Metazoa</taxon>
        <taxon>Spiralia</taxon>
        <taxon>Lophotrochozoa</taxon>
        <taxon>Platyhelminthes</taxon>
        <taxon>Trematoda</taxon>
        <taxon>Digenea</taxon>
        <taxon>Plagiorchiida</taxon>
        <taxon>Troglotremata</taxon>
        <taxon>Troglotrematidae</taxon>
        <taxon>Paragonimus</taxon>
    </lineage>
</organism>
<feature type="compositionally biased region" description="Polar residues" evidence="1">
    <location>
        <begin position="216"/>
        <end position="232"/>
    </location>
</feature>
<protein>
    <submittedName>
        <fullName evidence="2">Uncharacterized protein</fullName>
    </submittedName>
</protein>
<name>A0A8S9Z3G8_9TREM</name>
<sequence>MIIMSTAVNLSQISDQSSPKNLIIPKIGQPFGAALEDLKKRNYRKISGIFTSYNSVAGMKENDLVRRNNSSSRFYFRPKNPYHRLPPISLPTNTRLVSNKIGNQSNLECLTRPTDYLKPTQNSRLNLSLSRNSHVSEMDTSEQVSEVRSNTPSPSGICMPVKRVSKPNSVSINRNGKNPTLNQSNSDRGRSRWTLLKRTAAGVYDSSQKPIALSSENETFTTSNAVRHTGQLNEFERSDGEPQRSFSRVRGREYNDAEEDDEESHRDRYFSVMEELFKKHKELSTRTTRTPQGLGAAAASVVPGRRIQAIATVPEDPMMKFTGRHIQHSLGFKLMDKSDSLIVEPDHEIMRQVSLLQDCEQKLTAYSPQTRFTQVAKPAEVAKSLAHLLRQRSYSLQQCLKTDSHQSDEDEGKEAMQSELDQLSSRASTPVSANEDKWIDEERVYLHFNPVVQIYPNQSPWRFRSRIRGKFVSEEKVSLTGTQEAALVTNVEAAGVMKRPDSAKPSVMRKYSVDKNMELRNAFRSIIRNQTSVSSMNVTRSLSSLSADSETESRLSLCRRARSVSDTTLFRRPSAPPTTHGSPFAGTEFDLNKPFEQTTEAADYQKSDKQTISACDNLPRTKTLSIPLQEMYRESVNSRLSASPEHPHRFKEQVERLRSTSSAHCVDFLLASADPNPMAWFELLDERLANCTYRSTFREKLMAQFRLKGLAKRFIAIPNGMLGLQRELEKGWEIRPKPELLMKCVVKHHVLKMPMTIQNSPLVEKIYMNSIVRHPGLYKLLMRRREILPQELQHFLNRIMEMTETSDRMMATITNSTTKLNAVTNAAKEMDASGFMTGGPKVSQVLKELHRSSISSRPSQRQPQPPTKDSSLQMPEKEEESDVKLETKSTNIPAKKDGGFCSLYGKETDFDKGFYTVLRNPCANILEEVALYLPEFAWHIRPLFEYLWATLEDDLFEKLIDKQMAIYQETENMEGQNGTCSSFVESARTRKRPINRASLEANGLIPSRHDLLEWPETYELCVQLFKRVPIYFSISRITKPGDGVLHDLLICLHMSNYYSKLASLLVNEMDSWIPYLLNGLESTYSSVREETCCVLSYLVCAYRLITKLHVISKNLLVANITFSLLSAIGRYPESYAFYHGVLGYMLHSLPCLSTLDCLLLWLPTVEHDEKNLVSRDWALFVYYVIRHWPRSPFYLDTLYQKKLLKPLEASFLTKHSKRPARLALSYLVRTCNVRSALLTCWPDNEETPV</sequence>
<feature type="region of interest" description="Disordered" evidence="1">
    <location>
        <begin position="850"/>
        <end position="889"/>
    </location>
</feature>
<proteinExistence type="predicted"/>
<feature type="compositionally biased region" description="Polar residues" evidence="1">
    <location>
        <begin position="141"/>
        <end position="154"/>
    </location>
</feature>
<dbReference type="OrthoDB" id="6233843at2759"/>